<dbReference type="InterPro" id="IPR011006">
    <property type="entry name" value="CheY-like_superfamily"/>
</dbReference>
<dbReference type="SMART" id="SM00850">
    <property type="entry name" value="LytTR"/>
    <property type="match status" value="1"/>
</dbReference>
<dbReference type="AlphaFoldDB" id="A0A810Q7A2"/>
<dbReference type="SUPFAM" id="SSF52172">
    <property type="entry name" value="CheY-like"/>
    <property type="match status" value="1"/>
</dbReference>
<dbReference type="GO" id="GO:0003677">
    <property type="term" value="F:DNA binding"/>
    <property type="evidence" value="ECO:0007669"/>
    <property type="project" value="InterPro"/>
</dbReference>
<evidence type="ECO:0000259" key="5">
    <source>
        <dbReference type="PROSITE" id="PS50110"/>
    </source>
</evidence>
<feature type="modified residue" description="4-aspartylphosphate" evidence="4">
    <location>
        <position position="61"/>
    </location>
</feature>
<dbReference type="Gene3D" id="2.40.50.1020">
    <property type="entry name" value="LytTr DNA-binding domain"/>
    <property type="match status" value="1"/>
</dbReference>
<feature type="domain" description="Response regulatory" evidence="5">
    <location>
        <begin position="9"/>
        <end position="124"/>
    </location>
</feature>
<dbReference type="Pfam" id="PF00072">
    <property type="entry name" value="Response_reg"/>
    <property type="match status" value="1"/>
</dbReference>
<protein>
    <recommendedName>
        <fullName evidence="1">Stage 0 sporulation protein A homolog</fullName>
    </recommendedName>
</protein>
<evidence type="ECO:0000256" key="2">
    <source>
        <dbReference type="ARBA" id="ARBA00022553"/>
    </source>
</evidence>
<dbReference type="PANTHER" id="PTHR44591">
    <property type="entry name" value="STRESS RESPONSE REGULATOR PROTEIN 1"/>
    <property type="match status" value="1"/>
</dbReference>
<reference evidence="6" key="1">
    <citation type="submission" date="2020-09" db="EMBL/GenBank/DDBJ databases">
        <title>New species isolated from human feces.</title>
        <authorList>
            <person name="Kitahara M."/>
            <person name="Shigeno Y."/>
            <person name="Shime M."/>
            <person name="Matsumoto Y."/>
            <person name="Nakamura S."/>
            <person name="Motooka D."/>
            <person name="Fukuoka S."/>
            <person name="Nishikawa H."/>
            <person name="Benno Y."/>
        </authorList>
    </citation>
    <scope>NUCLEOTIDE SEQUENCE</scope>
    <source>
        <strain evidence="6">MM50</strain>
    </source>
</reference>
<evidence type="ECO:0000313" key="6">
    <source>
        <dbReference type="EMBL" id="BCK81536.1"/>
    </source>
</evidence>
<dbReference type="CDD" id="cd00156">
    <property type="entry name" value="REC"/>
    <property type="match status" value="1"/>
</dbReference>
<evidence type="ECO:0000256" key="1">
    <source>
        <dbReference type="ARBA" id="ARBA00018672"/>
    </source>
</evidence>
<evidence type="ECO:0000256" key="3">
    <source>
        <dbReference type="ARBA" id="ARBA00024867"/>
    </source>
</evidence>
<keyword evidence="7" id="KW-1185">Reference proteome</keyword>
<dbReference type="KEGG" id="vcop:MM50RIKEN_12990"/>
<evidence type="ECO:0000256" key="4">
    <source>
        <dbReference type="PROSITE-ProRule" id="PRU00169"/>
    </source>
</evidence>
<dbReference type="Pfam" id="PF04397">
    <property type="entry name" value="LytTR"/>
    <property type="match status" value="1"/>
</dbReference>
<dbReference type="SMART" id="SM00448">
    <property type="entry name" value="REC"/>
    <property type="match status" value="1"/>
</dbReference>
<name>A0A810Q7A2_9FIRM</name>
<dbReference type="PROSITE" id="PS50110">
    <property type="entry name" value="RESPONSE_REGULATORY"/>
    <property type="match status" value="1"/>
</dbReference>
<dbReference type="GO" id="GO:0000160">
    <property type="term" value="P:phosphorelay signal transduction system"/>
    <property type="evidence" value="ECO:0007669"/>
    <property type="project" value="InterPro"/>
</dbReference>
<comment type="function">
    <text evidence="3">May play the central regulatory role in sporulation. It may be an element of the effector pathway responsible for the activation of sporulation genes in response to nutritional stress. Spo0A may act in concert with spo0H (a sigma factor) to control the expression of some genes that are critical to the sporulation process.</text>
</comment>
<organism evidence="6 7">
    <name type="scientific">Vescimonas coprocola</name>
    <dbReference type="NCBI Taxonomy" id="2714355"/>
    <lineage>
        <taxon>Bacteria</taxon>
        <taxon>Bacillati</taxon>
        <taxon>Bacillota</taxon>
        <taxon>Clostridia</taxon>
        <taxon>Eubacteriales</taxon>
        <taxon>Oscillospiraceae</taxon>
        <taxon>Vescimonas</taxon>
    </lineage>
</organism>
<sequence length="243" mass="27468">MQRGALPMKIALVDDDPRALAQLEQYLTEQLGRETEISRYGSGEALLADWRPGAFELVVLDIYMGGATGMEVARRLRADDGQVRLAFATSSNDFASESYEVGACYYLRKPFRPEGVRAMLERLDLEALERSRRLRLPDGSQVVLRSIRYAASDGHRVTLHCKDGDRTLRTSFAAVEPLLCAYPCFCGICRGVVVNFHEVAGRQEDVFLLKDGTRLPISRRRLREVQEAYSAFRFDRLRKDGVD</sequence>
<dbReference type="InterPro" id="IPR001789">
    <property type="entry name" value="Sig_transdc_resp-reg_receiver"/>
</dbReference>
<keyword evidence="2 4" id="KW-0597">Phosphoprotein</keyword>
<dbReference type="InterPro" id="IPR050595">
    <property type="entry name" value="Bact_response_regulator"/>
</dbReference>
<dbReference type="Gene3D" id="3.40.50.2300">
    <property type="match status" value="1"/>
</dbReference>
<proteinExistence type="predicted"/>
<dbReference type="InterPro" id="IPR007492">
    <property type="entry name" value="LytTR_DNA-bd_dom"/>
</dbReference>
<gene>
    <name evidence="6" type="ORF">MM50RIKEN_12990</name>
</gene>
<evidence type="ECO:0000313" key="7">
    <source>
        <dbReference type="Proteomes" id="UP000681035"/>
    </source>
</evidence>
<dbReference type="PANTHER" id="PTHR44591:SF3">
    <property type="entry name" value="RESPONSE REGULATORY DOMAIN-CONTAINING PROTEIN"/>
    <property type="match status" value="1"/>
</dbReference>
<dbReference type="EMBL" id="AP023418">
    <property type="protein sequence ID" value="BCK81536.1"/>
    <property type="molecule type" value="Genomic_DNA"/>
</dbReference>
<accession>A0A810Q7A2</accession>
<dbReference type="Proteomes" id="UP000681035">
    <property type="component" value="Chromosome"/>
</dbReference>